<evidence type="ECO:0000313" key="2">
    <source>
        <dbReference type="Proteomes" id="UP001378188"/>
    </source>
</evidence>
<keyword evidence="2" id="KW-1185">Reference proteome</keyword>
<dbReference type="RefSeq" id="WP_340328917.1">
    <property type="nucleotide sequence ID" value="NZ_JAZHOF010000003.1"/>
</dbReference>
<comment type="caution">
    <text evidence="1">The sequence shown here is derived from an EMBL/GenBank/DDBJ whole genome shotgun (WGS) entry which is preliminary data.</text>
</comment>
<gene>
    <name evidence="1" type="ORF">V3328_07000</name>
</gene>
<proteinExistence type="predicted"/>
<name>A0AAW9RC97_9HYPH</name>
<sequence length="55" mass="5939">MPKGKIREITSRAAMISMIEYLAQEADRTGEVLAAWFLKMARAALLESGGAKKAG</sequence>
<dbReference type="AlphaFoldDB" id="A0AAW9RC97"/>
<dbReference type="EMBL" id="JAZHOF010000003">
    <property type="protein sequence ID" value="MEJ8571214.1"/>
    <property type="molecule type" value="Genomic_DNA"/>
</dbReference>
<protein>
    <submittedName>
        <fullName evidence="1">Uncharacterized protein</fullName>
    </submittedName>
</protein>
<dbReference type="Proteomes" id="UP001378188">
    <property type="component" value="Unassembled WGS sequence"/>
</dbReference>
<reference evidence="1 2" key="1">
    <citation type="submission" date="2024-02" db="EMBL/GenBank/DDBJ databases">
        <title>Genome analysis and characterization of Microbaculum marinisediminis sp. nov., isolated from marine sediment.</title>
        <authorList>
            <person name="Du Z.-J."/>
            <person name="Ye Y.-Q."/>
            <person name="Zhang Z.-R."/>
            <person name="Yuan S.-M."/>
            <person name="Zhang X.-Y."/>
        </authorList>
    </citation>
    <scope>NUCLEOTIDE SEQUENCE [LARGE SCALE GENOMIC DNA]</scope>
    <source>
        <strain evidence="1 2">SDUM1044001</strain>
    </source>
</reference>
<organism evidence="1 2">
    <name type="scientific">Microbaculum marinum</name>
    <dbReference type="NCBI Taxonomy" id="1764581"/>
    <lineage>
        <taxon>Bacteria</taxon>
        <taxon>Pseudomonadati</taxon>
        <taxon>Pseudomonadota</taxon>
        <taxon>Alphaproteobacteria</taxon>
        <taxon>Hyphomicrobiales</taxon>
        <taxon>Tepidamorphaceae</taxon>
        <taxon>Microbaculum</taxon>
    </lineage>
</organism>
<evidence type="ECO:0000313" key="1">
    <source>
        <dbReference type="EMBL" id="MEJ8571214.1"/>
    </source>
</evidence>
<accession>A0AAW9RC97</accession>